<evidence type="ECO:0000256" key="2">
    <source>
        <dbReference type="ARBA" id="ARBA00022475"/>
    </source>
</evidence>
<dbReference type="Proteomes" id="UP000000845">
    <property type="component" value="Chromosome"/>
</dbReference>
<gene>
    <name evidence="7" type="primary">lgt</name>
    <name evidence="8" type="ordered locus">Sterm_0388</name>
</gene>
<keyword evidence="5 7" id="KW-1133">Transmembrane helix</keyword>
<dbReference type="PROSITE" id="PS01311">
    <property type="entry name" value="LGT"/>
    <property type="match status" value="1"/>
</dbReference>
<feature type="binding site" evidence="7">
    <location>
        <position position="132"/>
    </location>
    <ligand>
        <name>a 1,2-diacyl-sn-glycero-3-phospho-(1'-sn-glycerol)</name>
        <dbReference type="ChEBI" id="CHEBI:64716"/>
    </ligand>
</feature>
<dbReference type="AlphaFoldDB" id="D1AM04"/>
<reference evidence="9" key="1">
    <citation type="submission" date="2009-09" db="EMBL/GenBank/DDBJ databases">
        <title>The complete chromosome of Sebaldella termitidis ATCC 33386.</title>
        <authorList>
            <consortium name="US DOE Joint Genome Institute (JGI-PGF)"/>
            <person name="Lucas S."/>
            <person name="Copeland A."/>
            <person name="Lapidus A."/>
            <person name="Glavina del Rio T."/>
            <person name="Dalin E."/>
            <person name="Tice H."/>
            <person name="Bruce D."/>
            <person name="Goodwin L."/>
            <person name="Pitluck S."/>
            <person name="Kyrpides N."/>
            <person name="Mavromatis K."/>
            <person name="Ivanova N."/>
            <person name="Mikhailova N."/>
            <person name="Sims D."/>
            <person name="Meincke L."/>
            <person name="Brettin T."/>
            <person name="Detter J.C."/>
            <person name="Han C."/>
            <person name="Larimer F."/>
            <person name="Land M."/>
            <person name="Hauser L."/>
            <person name="Markowitz V."/>
            <person name="Cheng J.F."/>
            <person name="Hugenholtz P."/>
            <person name="Woyke T."/>
            <person name="Wu D."/>
            <person name="Eisen J.A."/>
        </authorList>
    </citation>
    <scope>NUCLEOTIDE SEQUENCE [LARGE SCALE GENOMIC DNA]</scope>
    <source>
        <strain evidence="9">ATCC 33386 / NCTC 11300</strain>
    </source>
</reference>
<dbReference type="EMBL" id="CP001739">
    <property type="protein sequence ID" value="ACZ07272.1"/>
    <property type="molecule type" value="Genomic_DNA"/>
</dbReference>
<name>D1AM04_SEBTE</name>
<feature type="transmembrane region" description="Helical" evidence="7">
    <location>
        <begin position="89"/>
        <end position="106"/>
    </location>
</feature>
<dbReference type="GO" id="GO:0005886">
    <property type="term" value="C:plasma membrane"/>
    <property type="evidence" value="ECO:0007669"/>
    <property type="project" value="UniProtKB-SubCell"/>
</dbReference>
<dbReference type="PANTHER" id="PTHR30589:SF0">
    <property type="entry name" value="PHOSPHATIDYLGLYCEROL--PROLIPOPROTEIN DIACYLGLYCERYL TRANSFERASE"/>
    <property type="match status" value="1"/>
</dbReference>
<keyword evidence="2 7" id="KW-1003">Cell membrane</keyword>
<comment type="pathway">
    <text evidence="7">Protein modification; lipoprotein biosynthesis (diacylglyceryl transfer).</text>
</comment>
<comment type="subcellular location">
    <subcellularLocation>
        <location evidence="7">Cell inner membrane</location>
        <topology evidence="7">Multi-pass membrane protein</topology>
    </subcellularLocation>
</comment>
<evidence type="ECO:0000256" key="5">
    <source>
        <dbReference type="ARBA" id="ARBA00022989"/>
    </source>
</evidence>
<evidence type="ECO:0000313" key="8">
    <source>
        <dbReference type="EMBL" id="ACZ07272.1"/>
    </source>
</evidence>
<dbReference type="EC" id="2.5.1.145" evidence="7"/>
<dbReference type="NCBIfam" id="TIGR00544">
    <property type="entry name" value="lgt"/>
    <property type="match status" value="1"/>
</dbReference>
<sequence>MKAYIDLGFIKIHYYSIMYIIAFFLGIFIAGRDIVAKERGVKDKKTIEDFAFWVMISGLIGARVYYVLFKLSMYKDNPLSVFAVWEGGLAIHGGIIGAFIGACIFAKRKKMNLWVLTDMGVGPLLIGQAIGRIGNYANGEIEGVPTFTPWKVILNGNFEQWWAQYQSMSMEMQSKFKELVPWGIVFPSGTSAGDSFPNFPLHPAMFYESILNVIGFLLLWFYFRKKRYNPGVLSMIYLIMYALIRSFVSFFRVEDLSFFGIIRAPHLISIIMLILAVIGIKYFNKDNTKKDSSK</sequence>
<protein>
    <recommendedName>
        <fullName evidence="7">Phosphatidylglycerol--prolipoprotein diacylglyceryl transferase</fullName>
        <ecNumber evidence="7">2.5.1.145</ecNumber>
    </recommendedName>
</protein>
<dbReference type="Pfam" id="PF01790">
    <property type="entry name" value="LGT"/>
    <property type="match status" value="1"/>
</dbReference>
<evidence type="ECO:0000256" key="7">
    <source>
        <dbReference type="HAMAP-Rule" id="MF_01147"/>
    </source>
</evidence>
<dbReference type="GO" id="GO:0008961">
    <property type="term" value="F:phosphatidylglycerol-prolipoprotein diacylglyceryl transferase activity"/>
    <property type="evidence" value="ECO:0007669"/>
    <property type="project" value="UniProtKB-UniRule"/>
</dbReference>
<dbReference type="InterPro" id="IPR001640">
    <property type="entry name" value="Lgt"/>
</dbReference>
<evidence type="ECO:0000256" key="1">
    <source>
        <dbReference type="ARBA" id="ARBA00007150"/>
    </source>
</evidence>
<feature type="transmembrane region" description="Helical" evidence="7">
    <location>
        <begin position="50"/>
        <end position="69"/>
    </location>
</feature>
<comment type="catalytic activity">
    <reaction evidence="7">
        <text>L-cysteinyl-[prolipoprotein] + a 1,2-diacyl-sn-glycero-3-phospho-(1'-sn-glycerol) = an S-1,2-diacyl-sn-glyceryl-L-cysteinyl-[prolipoprotein] + sn-glycerol 1-phosphate + H(+)</text>
        <dbReference type="Rhea" id="RHEA:56712"/>
        <dbReference type="Rhea" id="RHEA-COMP:14679"/>
        <dbReference type="Rhea" id="RHEA-COMP:14680"/>
        <dbReference type="ChEBI" id="CHEBI:15378"/>
        <dbReference type="ChEBI" id="CHEBI:29950"/>
        <dbReference type="ChEBI" id="CHEBI:57685"/>
        <dbReference type="ChEBI" id="CHEBI:64716"/>
        <dbReference type="ChEBI" id="CHEBI:140658"/>
        <dbReference type="EC" id="2.5.1.145"/>
    </reaction>
</comment>
<dbReference type="PANTHER" id="PTHR30589">
    <property type="entry name" value="PROLIPOPROTEIN DIACYLGLYCERYL TRANSFERASE"/>
    <property type="match status" value="1"/>
</dbReference>
<evidence type="ECO:0000256" key="3">
    <source>
        <dbReference type="ARBA" id="ARBA00022679"/>
    </source>
</evidence>
<organism evidence="8 9">
    <name type="scientific">Sebaldella termitidis (strain ATCC 33386 / NCTC 11300)</name>
    <dbReference type="NCBI Taxonomy" id="526218"/>
    <lineage>
        <taxon>Bacteria</taxon>
        <taxon>Fusobacteriati</taxon>
        <taxon>Fusobacteriota</taxon>
        <taxon>Fusobacteriia</taxon>
        <taxon>Fusobacteriales</taxon>
        <taxon>Leptotrichiaceae</taxon>
        <taxon>Sebaldella</taxon>
    </lineage>
</organism>
<accession>D1AM04</accession>
<keyword evidence="4 7" id="KW-0812">Transmembrane</keyword>
<keyword evidence="7" id="KW-0997">Cell inner membrane</keyword>
<keyword evidence="6 7" id="KW-0472">Membrane</keyword>
<feature type="transmembrane region" description="Helical" evidence="7">
    <location>
        <begin position="12"/>
        <end position="30"/>
    </location>
</feature>
<dbReference type="STRING" id="526218.Sterm_0388"/>
<evidence type="ECO:0000256" key="4">
    <source>
        <dbReference type="ARBA" id="ARBA00022692"/>
    </source>
</evidence>
<evidence type="ECO:0000256" key="6">
    <source>
        <dbReference type="ARBA" id="ARBA00023136"/>
    </source>
</evidence>
<feature type="transmembrane region" description="Helical" evidence="7">
    <location>
        <begin position="265"/>
        <end position="284"/>
    </location>
</feature>
<dbReference type="RefSeq" id="WP_012859871.1">
    <property type="nucleotide sequence ID" value="NC_013517.1"/>
</dbReference>
<dbReference type="GO" id="GO:0042158">
    <property type="term" value="P:lipoprotein biosynthetic process"/>
    <property type="evidence" value="ECO:0007669"/>
    <property type="project" value="UniProtKB-UniRule"/>
</dbReference>
<dbReference type="HAMAP" id="MF_01147">
    <property type="entry name" value="Lgt"/>
    <property type="match status" value="1"/>
</dbReference>
<reference evidence="8 9" key="2">
    <citation type="journal article" date="2010" name="Stand. Genomic Sci.">
        <title>Complete genome sequence of Sebaldella termitidis type strain (NCTC 11300).</title>
        <authorList>
            <person name="Harmon-Smith M."/>
            <person name="Celia L."/>
            <person name="Chertkov O."/>
            <person name="Lapidus A."/>
            <person name="Copeland A."/>
            <person name="Glavina Del Rio T."/>
            <person name="Nolan M."/>
            <person name="Lucas S."/>
            <person name="Tice H."/>
            <person name="Cheng J.F."/>
            <person name="Han C."/>
            <person name="Detter J.C."/>
            <person name="Bruce D."/>
            <person name="Goodwin L."/>
            <person name="Pitluck S."/>
            <person name="Pati A."/>
            <person name="Liolios K."/>
            <person name="Ivanova N."/>
            <person name="Mavromatis K."/>
            <person name="Mikhailova N."/>
            <person name="Chen A."/>
            <person name="Palaniappan K."/>
            <person name="Land M."/>
            <person name="Hauser L."/>
            <person name="Chang Y.J."/>
            <person name="Jeffries C.D."/>
            <person name="Brettin T."/>
            <person name="Goker M."/>
            <person name="Beck B."/>
            <person name="Bristow J."/>
            <person name="Eisen J.A."/>
            <person name="Markowitz V."/>
            <person name="Hugenholtz P."/>
            <person name="Kyrpides N.C."/>
            <person name="Klenk H.P."/>
            <person name="Chen F."/>
        </authorList>
    </citation>
    <scope>NUCLEOTIDE SEQUENCE [LARGE SCALE GENOMIC DNA]</scope>
    <source>
        <strain evidence="9">ATCC 33386 / NCTC 11300</strain>
    </source>
</reference>
<evidence type="ECO:0000313" key="9">
    <source>
        <dbReference type="Proteomes" id="UP000000845"/>
    </source>
</evidence>
<comment type="similarity">
    <text evidence="1 7">Belongs to the Lgt family.</text>
</comment>
<comment type="function">
    <text evidence="7">Catalyzes the transfer of the diacylglyceryl group from phosphatidylglycerol to the sulfhydryl group of the N-terminal cysteine of a prolipoprotein, the first step in the formation of mature lipoproteins.</text>
</comment>
<dbReference type="UniPathway" id="UPA00664"/>
<feature type="transmembrane region" description="Helical" evidence="7">
    <location>
        <begin position="113"/>
        <end position="131"/>
    </location>
</feature>
<dbReference type="KEGG" id="str:Sterm_0388"/>
<feature type="transmembrane region" description="Helical" evidence="7">
    <location>
        <begin position="204"/>
        <end position="223"/>
    </location>
</feature>
<dbReference type="HOGENOM" id="CLU_013386_1_2_0"/>
<keyword evidence="3 7" id="KW-0808">Transferase</keyword>
<dbReference type="eggNOG" id="COG0682">
    <property type="taxonomic scope" value="Bacteria"/>
</dbReference>
<keyword evidence="9" id="KW-1185">Reference proteome</keyword>
<proteinExistence type="inferred from homology"/>
<feature type="transmembrane region" description="Helical" evidence="7">
    <location>
        <begin position="235"/>
        <end position="253"/>
    </location>
</feature>